<reference evidence="3" key="1">
    <citation type="submission" date="2016-10" db="EMBL/GenBank/DDBJ databases">
        <authorList>
            <person name="Varghese N."/>
            <person name="Submissions S."/>
        </authorList>
    </citation>
    <scope>NUCLEOTIDE SEQUENCE [LARGE SCALE GENOMIC DNA]</scope>
    <source>
        <strain evidence="3">JCM 21621</strain>
    </source>
</reference>
<keyword evidence="1" id="KW-0812">Transmembrane</keyword>
<feature type="transmembrane region" description="Helical" evidence="1">
    <location>
        <begin position="337"/>
        <end position="355"/>
    </location>
</feature>
<organism evidence="2 3">
    <name type="scientific">Pseudomonas jinjuensis</name>
    <dbReference type="NCBI Taxonomy" id="198616"/>
    <lineage>
        <taxon>Bacteria</taxon>
        <taxon>Pseudomonadati</taxon>
        <taxon>Pseudomonadota</taxon>
        <taxon>Gammaproteobacteria</taxon>
        <taxon>Pseudomonadales</taxon>
        <taxon>Pseudomonadaceae</taxon>
        <taxon>Pseudomonas</taxon>
    </lineage>
</organism>
<feature type="transmembrane region" description="Helical" evidence="1">
    <location>
        <begin position="20"/>
        <end position="43"/>
    </location>
</feature>
<protein>
    <submittedName>
        <fullName evidence="2">Uncharacterized protein involved in response to NO</fullName>
    </submittedName>
</protein>
<feature type="transmembrane region" description="Helical" evidence="1">
    <location>
        <begin position="212"/>
        <end position="233"/>
    </location>
</feature>
<dbReference type="InterPro" id="IPR010266">
    <property type="entry name" value="NnrS"/>
</dbReference>
<feature type="transmembrane region" description="Helical" evidence="1">
    <location>
        <begin position="271"/>
        <end position="296"/>
    </location>
</feature>
<feature type="transmembrane region" description="Helical" evidence="1">
    <location>
        <begin position="302"/>
        <end position="325"/>
    </location>
</feature>
<dbReference type="OrthoDB" id="9770040at2"/>
<dbReference type="STRING" id="198616.SAMN05216193_11159"/>
<dbReference type="RefSeq" id="WP_084311055.1">
    <property type="nucleotide sequence ID" value="NZ_FNIJ01000011.1"/>
</dbReference>
<accession>A0A1H0JG01</accession>
<feature type="transmembrane region" description="Helical" evidence="1">
    <location>
        <begin position="239"/>
        <end position="259"/>
    </location>
</feature>
<feature type="transmembrane region" description="Helical" evidence="1">
    <location>
        <begin position="145"/>
        <end position="167"/>
    </location>
</feature>
<dbReference type="Pfam" id="PF05940">
    <property type="entry name" value="NnrS"/>
    <property type="match status" value="1"/>
</dbReference>
<feature type="transmembrane region" description="Helical" evidence="1">
    <location>
        <begin position="361"/>
        <end position="380"/>
    </location>
</feature>
<feature type="transmembrane region" description="Helical" evidence="1">
    <location>
        <begin position="179"/>
        <end position="200"/>
    </location>
</feature>
<sequence>MLLVDRRALLAIPSLWRLGFRPFFLGGSLFAVVAIGAWIAVLLGVLPEWQPLGGWLAWHRHEMLFGFAVAIVSGFLLTAVQNWTGRPGVSGTPLIWLAGLWLAARLGWLFGAPLALVGPLELALLPALAFFIGRSLWQVRQVRNYPILAVLLLLALADVQSVVGLAIGNEDWQRSSVLAAIWLVTALMTLIGGRVIPFFTQRGLGRQQQVPAWPWLDNALLAGTLLLAVLTAFGLTLQAHPLLALLFGVLAVGHCIRLVRWWDRDLWRVPLLWSLHLAYFWIAVAFAGMALFHLGLGFSSSLALHALTVGGIGGLILAMIARVSLGHTGRPLQPPAAMGWAFALLNLGTVGRVFVSAWLPLPGLAIAAGCWVAAFGLFAWHYGPMFWKPRVDGQPG</sequence>
<feature type="transmembrane region" description="Helical" evidence="1">
    <location>
        <begin position="92"/>
        <end position="110"/>
    </location>
</feature>
<proteinExistence type="predicted"/>
<dbReference type="Proteomes" id="UP000242957">
    <property type="component" value="Unassembled WGS sequence"/>
</dbReference>
<evidence type="ECO:0000313" key="3">
    <source>
        <dbReference type="Proteomes" id="UP000242957"/>
    </source>
</evidence>
<keyword evidence="3" id="KW-1185">Reference proteome</keyword>
<keyword evidence="1" id="KW-1133">Transmembrane helix</keyword>
<evidence type="ECO:0000256" key="1">
    <source>
        <dbReference type="SAM" id="Phobius"/>
    </source>
</evidence>
<dbReference type="AlphaFoldDB" id="A0A1H0JG01"/>
<feature type="transmembrane region" description="Helical" evidence="1">
    <location>
        <begin position="116"/>
        <end position="133"/>
    </location>
</feature>
<evidence type="ECO:0000313" key="2">
    <source>
        <dbReference type="EMBL" id="SDO42291.1"/>
    </source>
</evidence>
<keyword evidence="1" id="KW-0472">Membrane</keyword>
<gene>
    <name evidence="2" type="ORF">SAMN05216193_11159</name>
</gene>
<name>A0A1H0JG01_9PSED</name>
<feature type="transmembrane region" description="Helical" evidence="1">
    <location>
        <begin position="63"/>
        <end position="80"/>
    </location>
</feature>
<dbReference type="EMBL" id="FNIJ01000011">
    <property type="protein sequence ID" value="SDO42291.1"/>
    <property type="molecule type" value="Genomic_DNA"/>
</dbReference>